<evidence type="ECO:0000256" key="4">
    <source>
        <dbReference type="ARBA" id="ARBA00012142"/>
    </source>
</evidence>
<evidence type="ECO:0000256" key="7">
    <source>
        <dbReference type="ARBA" id="ARBA00022723"/>
    </source>
</evidence>
<accession>A0ABU5CNN0</accession>
<gene>
    <name evidence="15" type="ORF">RWD45_04185</name>
</gene>
<comment type="cofactor">
    <cofactor evidence="1">
        <name>K(+)</name>
        <dbReference type="ChEBI" id="CHEBI:29103"/>
    </cofactor>
</comment>
<proteinExistence type="inferred from homology"/>
<dbReference type="SUPFAM" id="SSF51621">
    <property type="entry name" value="Phosphoenolpyruvate/pyruvate domain"/>
    <property type="match status" value="1"/>
</dbReference>
<keyword evidence="9 15" id="KW-0418">Kinase</keyword>
<evidence type="ECO:0000256" key="6">
    <source>
        <dbReference type="ARBA" id="ARBA00022679"/>
    </source>
</evidence>
<evidence type="ECO:0000256" key="9">
    <source>
        <dbReference type="ARBA" id="ARBA00022777"/>
    </source>
</evidence>
<sequence length="585" mass="66677">MNPFYEPYRLLQIYQSILFRENKLVNYPTAHQQFSALNLIAFKQLQHNIDTYLLEFLKANGLILTNVDNILEGLYKTLLNLGIGAPPPFLANRQQYNAAKHRKSSIFHSYQTRQPEIMVTLDINASKEILKELLVNGMTIARINCAYGTIEDWRRLIHFIRSIEKDIHNQLPHPCKIYMDLSGAKVRVGPIKKKTFPLKIKINKDRYGFPLHNKKGILVMKHHTHIHDLDSFEFVLPLNINKDIPQLAAGDVLHFTDVQKRKREFNILASHTYGYVVTINKTTYISEGTRLLHEQSGNEYQVGTLKSSPVDIYVKSGDYLKIHLAKSIEGKAATKNNPAEISTTLPQIFSDVKAGENIYFNDGKIHGIVDHVDKNFIIVSIIYPSTPKKVKENKGINLPDTKIKLPAITAQDIHDLPFIVKHADFLGISFIQQAEDLAYLHQILHQSLLENLTIVAKIETRNAIHNFSDILLQGLHFPKFAVMIARGDLAVEVGFEKLPIIQQEMLDMCKAAHVPTILATEVLDRLTKKGIPSRAELADIFIGSSVDCMMLNKGTYVDKAVDFLKETMQLIVKQHEYYHKYVRGF</sequence>
<dbReference type="InterPro" id="IPR015793">
    <property type="entry name" value="Pyrv_Knase_brl"/>
</dbReference>
<keyword evidence="11" id="KW-0460">Magnesium</keyword>
<dbReference type="Proteomes" id="UP001275315">
    <property type="component" value="Unassembled WGS sequence"/>
</dbReference>
<keyword evidence="10" id="KW-0067">ATP-binding</keyword>
<dbReference type="InterPro" id="IPR015806">
    <property type="entry name" value="Pyrv_Knase_insert_dom_sf"/>
</dbReference>
<keyword evidence="13 15" id="KW-0670">Pyruvate</keyword>
<reference evidence="15 16" key="1">
    <citation type="submission" date="2023-10" db="EMBL/GenBank/DDBJ databases">
        <title>Virgibacillus soli CC-YMP-6 genome.</title>
        <authorList>
            <person name="Miliotis G."/>
            <person name="Sengupta P."/>
            <person name="Hameed A."/>
            <person name="Chuvochina M."/>
            <person name="Mcdonagh F."/>
            <person name="Simpson A.C."/>
            <person name="Singh N.K."/>
            <person name="Rekha P.D."/>
            <person name="Raman K."/>
            <person name="Hugenholtz P."/>
            <person name="Venkateswaran K."/>
        </authorList>
    </citation>
    <scope>NUCLEOTIDE SEQUENCE [LARGE SCALE GENOMIC DNA]</scope>
    <source>
        <strain evidence="15 16">CC-YMP-6</strain>
    </source>
</reference>
<dbReference type="RefSeq" id="WP_320378727.1">
    <property type="nucleotide sequence ID" value="NZ_JAWDIQ010000001.1"/>
</dbReference>
<name>A0ABU5CNN0_9BACI</name>
<dbReference type="Gene3D" id="3.20.20.60">
    <property type="entry name" value="Phosphoenolpyruvate-binding domains"/>
    <property type="match status" value="2"/>
</dbReference>
<dbReference type="InterPro" id="IPR001697">
    <property type="entry name" value="Pyr_Knase"/>
</dbReference>
<evidence type="ECO:0000313" key="15">
    <source>
        <dbReference type="EMBL" id="MDY0407955.1"/>
    </source>
</evidence>
<comment type="pathway">
    <text evidence="2">Carbohydrate degradation; glycolysis; pyruvate from D-glyceraldehyde 3-phosphate: step 5/5.</text>
</comment>
<evidence type="ECO:0000259" key="14">
    <source>
        <dbReference type="Pfam" id="PF00224"/>
    </source>
</evidence>
<keyword evidence="16" id="KW-1185">Reference proteome</keyword>
<dbReference type="InterPro" id="IPR011037">
    <property type="entry name" value="Pyrv_Knase-like_insert_dom_sf"/>
</dbReference>
<keyword evidence="7" id="KW-0479">Metal-binding</keyword>
<evidence type="ECO:0000256" key="12">
    <source>
        <dbReference type="ARBA" id="ARBA00023152"/>
    </source>
</evidence>
<evidence type="ECO:0000256" key="3">
    <source>
        <dbReference type="ARBA" id="ARBA00008663"/>
    </source>
</evidence>
<keyword evidence="8" id="KW-0547">Nucleotide-binding</keyword>
<evidence type="ECO:0000313" key="16">
    <source>
        <dbReference type="Proteomes" id="UP001275315"/>
    </source>
</evidence>
<dbReference type="Pfam" id="PF00224">
    <property type="entry name" value="PK"/>
    <property type="match status" value="1"/>
</dbReference>
<comment type="caution">
    <text evidence="15">The sequence shown here is derived from an EMBL/GenBank/DDBJ whole genome shotgun (WGS) entry which is preliminary data.</text>
</comment>
<feature type="domain" description="Pyruvate kinase barrel" evidence="14">
    <location>
        <begin position="291"/>
        <end position="553"/>
    </location>
</feature>
<dbReference type="GO" id="GO:0016301">
    <property type="term" value="F:kinase activity"/>
    <property type="evidence" value="ECO:0007669"/>
    <property type="project" value="UniProtKB-KW"/>
</dbReference>
<keyword evidence="6" id="KW-0808">Transferase</keyword>
<evidence type="ECO:0000256" key="11">
    <source>
        <dbReference type="ARBA" id="ARBA00022842"/>
    </source>
</evidence>
<dbReference type="SUPFAM" id="SSF50800">
    <property type="entry name" value="PK beta-barrel domain-like"/>
    <property type="match status" value="1"/>
</dbReference>
<evidence type="ECO:0000256" key="10">
    <source>
        <dbReference type="ARBA" id="ARBA00022840"/>
    </source>
</evidence>
<evidence type="ECO:0000256" key="1">
    <source>
        <dbReference type="ARBA" id="ARBA00001958"/>
    </source>
</evidence>
<dbReference type="Gene3D" id="2.40.33.10">
    <property type="entry name" value="PK beta-barrel domain-like"/>
    <property type="match status" value="1"/>
</dbReference>
<evidence type="ECO:0000256" key="5">
    <source>
        <dbReference type="ARBA" id="ARBA00018587"/>
    </source>
</evidence>
<dbReference type="InterPro" id="IPR015813">
    <property type="entry name" value="Pyrv/PenolPyrv_kinase-like_dom"/>
</dbReference>
<dbReference type="EC" id="2.7.1.40" evidence="4"/>
<keyword evidence="12" id="KW-0324">Glycolysis</keyword>
<dbReference type="InterPro" id="IPR040442">
    <property type="entry name" value="Pyrv_kinase-like_dom_sf"/>
</dbReference>
<evidence type="ECO:0000256" key="2">
    <source>
        <dbReference type="ARBA" id="ARBA00004997"/>
    </source>
</evidence>
<organism evidence="15 16">
    <name type="scientific">Paracerasibacillus soli</name>
    <dbReference type="NCBI Taxonomy" id="480284"/>
    <lineage>
        <taxon>Bacteria</taxon>
        <taxon>Bacillati</taxon>
        <taxon>Bacillota</taxon>
        <taxon>Bacilli</taxon>
        <taxon>Bacillales</taxon>
        <taxon>Bacillaceae</taxon>
        <taxon>Paracerasibacillus</taxon>
    </lineage>
</organism>
<comment type="similarity">
    <text evidence="3">Belongs to the pyruvate kinase family.</text>
</comment>
<protein>
    <recommendedName>
        <fullName evidence="5">Pyruvate kinase</fullName>
        <ecNumber evidence="4">2.7.1.40</ecNumber>
    </recommendedName>
</protein>
<evidence type="ECO:0000256" key="13">
    <source>
        <dbReference type="ARBA" id="ARBA00023317"/>
    </source>
</evidence>
<dbReference type="EMBL" id="JAWDIQ010000001">
    <property type="protein sequence ID" value="MDY0407955.1"/>
    <property type="molecule type" value="Genomic_DNA"/>
</dbReference>
<dbReference type="PANTHER" id="PTHR11817">
    <property type="entry name" value="PYRUVATE KINASE"/>
    <property type="match status" value="1"/>
</dbReference>
<evidence type="ECO:0000256" key="8">
    <source>
        <dbReference type="ARBA" id="ARBA00022741"/>
    </source>
</evidence>